<evidence type="ECO:0000313" key="7">
    <source>
        <dbReference type="Proteomes" id="UP000181942"/>
    </source>
</evidence>
<gene>
    <name evidence="6" type="ORF">SAMN02787118_11011</name>
</gene>
<evidence type="ECO:0000256" key="3">
    <source>
        <dbReference type="ARBA" id="ARBA00023004"/>
    </source>
</evidence>
<keyword evidence="4" id="KW-0411">Iron-sulfur</keyword>
<keyword evidence="1" id="KW-0949">S-adenosyl-L-methionine</keyword>
<dbReference type="InterPro" id="IPR058240">
    <property type="entry name" value="rSAM_sf"/>
</dbReference>
<evidence type="ECO:0000259" key="5">
    <source>
        <dbReference type="PROSITE" id="PS51918"/>
    </source>
</evidence>
<protein>
    <submittedName>
        <fullName evidence="6">Sulfatase maturation enzyme AslB, radical SAM superfamily</fullName>
    </submittedName>
</protein>
<keyword evidence="3" id="KW-0408">Iron</keyword>
<evidence type="ECO:0000256" key="4">
    <source>
        <dbReference type="ARBA" id="ARBA00023014"/>
    </source>
</evidence>
<organism evidence="6 7">
    <name type="scientific">Streptomyces mirabilis</name>
    <dbReference type="NCBI Taxonomy" id="68239"/>
    <lineage>
        <taxon>Bacteria</taxon>
        <taxon>Bacillati</taxon>
        <taxon>Actinomycetota</taxon>
        <taxon>Actinomycetes</taxon>
        <taxon>Kitasatosporales</taxon>
        <taxon>Streptomycetaceae</taxon>
        <taxon>Streptomyces</taxon>
    </lineage>
</organism>
<evidence type="ECO:0000256" key="2">
    <source>
        <dbReference type="ARBA" id="ARBA00022723"/>
    </source>
</evidence>
<dbReference type="CDD" id="cd01335">
    <property type="entry name" value="Radical_SAM"/>
    <property type="match status" value="1"/>
</dbReference>
<evidence type="ECO:0000313" key="6">
    <source>
        <dbReference type="EMBL" id="SFF64499.1"/>
    </source>
</evidence>
<dbReference type="SUPFAM" id="SSF102114">
    <property type="entry name" value="Radical SAM enzymes"/>
    <property type="match status" value="1"/>
</dbReference>
<dbReference type="PANTHER" id="PTHR43273:SF8">
    <property type="entry name" value="RADICAL SAM DOMAIN PROTEIN"/>
    <property type="match status" value="1"/>
</dbReference>
<feature type="domain" description="Radical SAM core" evidence="5">
    <location>
        <begin position="83"/>
        <end position="308"/>
    </location>
</feature>
<reference evidence="6 7" key="1">
    <citation type="submission" date="2016-10" db="EMBL/GenBank/DDBJ databases">
        <authorList>
            <person name="de Groot N.N."/>
        </authorList>
    </citation>
    <scope>NUCLEOTIDE SEQUENCE [LARGE SCALE GENOMIC DNA]</scope>
    <source>
        <strain evidence="6 7">OK461</strain>
    </source>
</reference>
<dbReference type="AlphaFoldDB" id="A0A1I2KDX1"/>
<dbReference type="InterPro" id="IPR013785">
    <property type="entry name" value="Aldolase_TIM"/>
</dbReference>
<dbReference type="InterPro" id="IPR007197">
    <property type="entry name" value="rSAM"/>
</dbReference>
<dbReference type="Pfam" id="PF04055">
    <property type="entry name" value="Radical_SAM"/>
    <property type="match status" value="1"/>
</dbReference>
<name>A0A1I2KDX1_9ACTN</name>
<dbReference type="EMBL" id="FONR01000010">
    <property type="protein sequence ID" value="SFF64499.1"/>
    <property type="molecule type" value="Genomic_DNA"/>
</dbReference>
<dbReference type="InterPro" id="IPR023867">
    <property type="entry name" value="Sulphatase_maturase_rSAM"/>
</dbReference>
<sequence length="431" mass="47881">MTNDADRLWNKYLLVTQGAEGIVFDPVSLGSASLTADEMKRIRDDEPQILAEMKQLGFTSEPPAAPQRDLIFDRLNGLGMTGKPPRISGYRIVVTDRCNMTCTYCFVDTNTGADDITIPDLREGLEYLFEQNAGQEEVTIQWFGGEPTTRFDLMQYGDEYALELAEKHGVGRVQFTVVTNGVLIKDPMIEHFKKFKYGVGVSFDGAPDDNKVERFLLSGKPADQRIHRNIQRLIDAGVHVGCNLTPTPINVSNLPDTVEYVLSLGINFIYVNTPIPISGRWHVDGEALCRAVFRSRLLALSRGAMLFSSLDRIYQALDTRLPKMYEHIQQDGGLNAALLSRGRISILDLNWRDDSFVFPISQLREQPELLAGAAKNLLPAKQCGECPAAAVCGGPSRNDVSLRNNPEPDPQMCDFFQVGLELALTDHTGLQ</sequence>
<dbReference type="GO" id="GO:0046872">
    <property type="term" value="F:metal ion binding"/>
    <property type="evidence" value="ECO:0007669"/>
    <property type="project" value="UniProtKB-KW"/>
</dbReference>
<dbReference type="PROSITE" id="PS51918">
    <property type="entry name" value="RADICAL_SAM"/>
    <property type="match status" value="1"/>
</dbReference>
<evidence type="ECO:0000256" key="1">
    <source>
        <dbReference type="ARBA" id="ARBA00022691"/>
    </source>
</evidence>
<dbReference type="Gene3D" id="3.20.20.70">
    <property type="entry name" value="Aldolase class I"/>
    <property type="match status" value="1"/>
</dbReference>
<dbReference type="GO" id="GO:0051536">
    <property type="term" value="F:iron-sulfur cluster binding"/>
    <property type="evidence" value="ECO:0007669"/>
    <property type="project" value="UniProtKB-KW"/>
</dbReference>
<accession>A0A1I2KDX1</accession>
<dbReference type="SFLD" id="SFLDS00029">
    <property type="entry name" value="Radical_SAM"/>
    <property type="match status" value="1"/>
</dbReference>
<keyword evidence="2" id="KW-0479">Metal-binding</keyword>
<dbReference type="GO" id="GO:0016491">
    <property type="term" value="F:oxidoreductase activity"/>
    <property type="evidence" value="ECO:0007669"/>
    <property type="project" value="InterPro"/>
</dbReference>
<dbReference type="SFLD" id="SFLDG01067">
    <property type="entry name" value="SPASM/twitch_domain_containing"/>
    <property type="match status" value="1"/>
</dbReference>
<dbReference type="Proteomes" id="UP000181942">
    <property type="component" value="Unassembled WGS sequence"/>
</dbReference>
<proteinExistence type="predicted"/>
<dbReference type="PANTHER" id="PTHR43273">
    <property type="entry name" value="ANAEROBIC SULFATASE-MATURATING ENZYME HOMOLOG ASLB-RELATED"/>
    <property type="match status" value="1"/>
</dbReference>